<evidence type="ECO:0000313" key="2">
    <source>
        <dbReference type="Proteomes" id="UP001205185"/>
    </source>
</evidence>
<name>A0ABT1IP08_9PSEU</name>
<evidence type="ECO:0000313" key="1">
    <source>
        <dbReference type="EMBL" id="MCP2274407.1"/>
    </source>
</evidence>
<dbReference type="EMBL" id="JAMTCO010000025">
    <property type="protein sequence ID" value="MCP2274407.1"/>
    <property type="molecule type" value="Genomic_DNA"/>
</dbReference>
<dbReference type="RefSeq" id="WP_253891737.1">
    <property type="nucleotide sequence ID" value="NZ_BAAAVB010000032.1"/>
</dbReference>
<organism evidence="1 2">
    <name type="scientific">Actinokineospora diospyrosa</name>
    <dbReference type="NCBI Taxonomy" id="103728"/>
    <lineage>
        <taxon>Bacteria</taxon>
        <taxon>Bacillati</taxon>
        <taxon>Actinomycetota</taxon>
        <taxon>Actinomycetes</taxon>
        <taxon>Pseudonocardiales</taxon>
        <taxon>Pseudonocardiaceae</taxon>
        <taxon>Actinokineospora</taxon>
    </lineage>
</organism>
<comment type="caution">
    <text evidence="1">The sequence shown here is derived from an EMBL/GenBank/DDBJ whole genome shotgun (WGS) entry which is preliminary data.</text>
</comment>
<protein>
    <submittedName>
        <fullName evidence="1">Uncharacterized protein</fullName>
    </submittedName>
</protein>
<gene>
    <name evidence="1" type="ORF">LV75_006942</name>
</gene>
<keyword evidence="2" id="KW-1185">Reference proteome</keyword>
<sequence length="46" mass="4650">MLRWHPVVLATALTAAAVAGILISGDQWAPWVFLGATAGLATSGST</sequence>
<reference evidence="1 2" key="1">
    <citation type="submission" date="2022-06" db="EMBL/GenBank/DDBJ databases">
        <title>Genomic Encyclopedia of Archaeal and Bacterial Type Strains, Phase II (KMG-II): from individual species to whole genera.</title>
        <authorList>
            <person name="Goeker M."/>
        </authorList>
    </citation>
    <scope>NUCLEOTIDE SEQUENCE [LARGE SCALE GENOMIC DNA]</scope>
    <source>
        <strain evidence="1 2">DSM 44255</strain>
    </source>
</reference>
<proteinExistence type="predicted"/>
<accession>A0ABT1IP08</accession>
<dbReference type="Proteomes" id="UP001205185">
    <property type="component" value="Unassembled WGS sequence"/>
</dbReference>